<keyword evidence="2" id="KW-1185">Reference proteome</keyword>
<sequence length="136" mass="14684">MMDAESISPDECTEEYGWQAAVFKRMLTKCAASGDSAGAGPNTVAASRTFEKGNQVKNRVTRASCMPYMPKDHFEILLQSRGGLNISKMVPTYVCKAIKEAAGLGLNQTASEIICVNVSQNIMVASTPERETAEET</sequence>
<accession>A0A9J6CZS5</accession>
<evidence type="ECO:0000313" key="2">
    <source>
        <dbReference type="Proteomes" id="UP000821866"/>
    </source>
</evidence>
<protein>
    <submittedName>
        <fullName evidence="1">Uncharacterized protein</fullName>
    </submittedName>
</protein>
<proteinExistence type="predicted"/>
<gene>
    <name evidence="1" type="ORF">HPB51_027590</name>
</gene>
<dbReference type="EMBL" id="JABSTU010004172">
    <property type="protein sequence ID" value="KAH7964172.1"/>
    <property type="molecule type" value="Genomic_DNA"/>
</dbReference>
<reference evidence="1" key="2">
    <citation type="submission" date="2021-09" db="EMBL/GenBank/DDBJ databases">
        <authorList>
            <person name="Jia N."/>
            <person name="Wang J."/>
            <person name="Shi W."/>
            <person name="Du L."/>
            <person name="Sun Y."/>
            <person name="Zhan W."/>
            <person name="Jiang J."/>
            <person name="Wang Q."/>
            <person name="Zhang B."/>
            <person name="Ji P."/>
            <person name="Sakyi L.B."/>
            <person name="Cui X."/>
            <person name="Yuan T."/>
            <person name="Jiang B."/>
            <person name="Yang W."/>
            <person name="Lam T.T.-Y."/>
            <person name="Chang Q."/>
            <person name="Ding S."/>
            <person name="Wang X."/>
            <person name="Zhu J."/>
            <person name="Ruan X."/>
            <person name="Zhao L."/>
            <person name="Wei J."/>
            <person name="Que T."/>
            <person name="Du C."/>
            <person name="Cheng J."/>
            <person name="Dai P."/>
            <person name="Han X."/>
            <person name="Huang E."/>
            <person name="Gao Y."/>
            <person name="Liu J."/>
            <person name="Shao H."/>
            <person name="Ye R."/>
            <person name="Li L."/>
            <person name="Wei W."/>
            <person name="Wang X."/>
            <person name="Wang C."/>
            <person name="Huo Q."/>
            <person name="Li W."/>
            <person name="Guo W."/>
            <person name="Chen H."/>
            <person name="Chen S."/>
            <person name="Zhou L."/>
            <person name="Zhou L."/>
            <person name="Ni X."/>
            <person name="Tian J."/>
            <person name="Zhou Y."/>
            <person name="Sheng Y."/>
            <person name="Liu T."/>
            <person name="Pan Y."/>
            <person name="Xia L."/>
            <person name="Li J."/>
            <person name="Zhao F."/>
            <person name="Cao W."/>
        </authorList>
    </citation>
    <scope>NUCLEOTIDE SEQUENCE</scope>
    <source>
        <strain evidence="1">Rmic-2018</strain>
        <tissue evidence="1">Larvae</tissue>
    </source>
</reference>
<dbReference type="Proteomes" id="UP000821866">
    <property type="component" value="Unassembled WGS sequence"/>
</dbReference>
<organism evidence="1 2">
    <name type="scientific">Rhipicephalus microplus</name>
    <name type="common">Cattle tick</name>
    <name type="synonym">Boophilus microplus</name>
    <dbReference type="NCBI Taxonomy" id="6941"/>
    <lineage>
        <taxon>Eukaryota</taxon>
        <taxon>Metazoa</taxon>
        <taxon>Ecdysozoa</taxon>
        <taxon>Arthropoda</taxon>
        <taxon>Chelicerata</taxon>
        <taxon>Arachnida</taxon>
        <taxon>Acari</taxon>
        <taxon>Parasitiformes</taxon>
        <taxon>Ixodida</taxon>
        <taxon>Ixodoidea</taxon>
        <taxon>Ixodidae</taxon>
        <taxon>Rhipicephalinae</taxon>
        <taxon>Rhipicephalus</taxon>
        <taxon>Boophilus</taxon>
    </lineage>
</organism>
<name>A0A9J6CZS5_RHIMP</name>
<reference evidence="1" key="1">
    <citation type="journal article" date="2020" name="Cell">
        <title>Large-Scale Comparative Analyses of Tick Genomes Elucidate Their Genetic Diversity and Vector Capacities.</title>
        <authorList>
            <consortium name="Tick Genome and Microbiome Consortium (TIGMIC)"/>
            <person name="Jia N."/>
            <person name="Wang J."/>
            <person name="Shi W."/>
            <person name="Du L."/>
            <person name="Sun Y."/>
            <person name="Zhan W."/>
            <person name="Jiang J.F."/>
            <person name="Wang Q."/>
            <person name="Zhang B."/>
            <person name="Ji P."/>
            <person name="Bell-Sakyi L."/>
            <person name="Cui X.M."/>
            <person name="Yuan T.T."/>
            <person name="Jiang B.G."/>
            <person name="Yang W.F."/>
            <person name="Lam T.T."/>
            <person name="Chang Q.C."/>
            <person name="Ding S.J."/>
            <person name="Wang X.J."/>
            <person name="Zhu J.G."/>
            <person name="Ruan X.D."/>
            <person name="Zhao L."/>
            <person name="Wei J.T."/>
            <person name="Ye R.Z."/>
            <person name="Que T.C."/>
            <person name="Du C.H."/>
            <person name="Zhou Y.H."/>
            <person name="Cheng J.X."/>
            <person name="Dai P.F."/>
            <person name="Guo W.B."/>
            <person name="Han X.H."/>
            <person name="Huang E.J."/>
            <person name="Li L.F."/>
            <person name="Wei W."/>
            <person name="Gao Y.C."/>
            <person name="Liu J.Z."/>
            <person name="Shao H.Z."/>
            <person name="Wang X."/>
            <person name="Wang C.C."/>
            <person name="Yang T.C."/>
            <person name="Huo Q.B."/>
            <person name="Li W."/>
            <person name="Chen H.Y."/>
            <person name="Chen S.E."/>
            <person name="Zhou L.G."/>
            <person name="Ni X.B."/>
            <person name="Tian J.H."/>
            <person name="Sheng Y."/>
            <person name="Liu T."/>
            <person name="Pan Y.S."/>
            <person name="Xia L.Y."/>
            <person name="Li J."/>
            <person name="Zhao F."/>
            <person name="Cao W.C."/>
        </authorList>
    </citation>
    <scope>NUCLEOTIDE SEQUENCE</scope>
    <source>
        <strain evidence="1">Rmic-2018</strain>
    </source>
</reference>
<comment type="caution">
    <text evidence="1">The sequence shown here is derived from an EMBL/GenBank/DDBJ whole genome shotgun (WGS) entry which is preliminary data.</text>
</comment>
<dbReference type="AlphaFoldDB" id="A0A9J6CZS5"/>
<evidence type="ECO:0000313" key="1">
    <source>
        <dbReference type="EMBL" id="KAH7964172.1"/>
    </source>
</evidence>